<organism evidence="7 8">
    <name type="scientific">Flavimaribacter sediminis</name>
    <dbReference type="NCBI Taxonomy" id="2865987"/>
    <lineage>
        <taxon>Bacteria</taxon>
        <taxon>Pseudomonadati</taxon>
        <taxon>Pseudomonadota</taxon>
        <taxon>Alphaproteobacteria</taxon>
        <taxon>Hyphomicrobiales</taxon>
        <taxon>Rhizobiaceae</taxon>
        <taxon>Flavimaribacter</taxon>
    </lineage>
</organism>
<feature type="transmembrane region" description="Helical" evidence="6">
    <location>
        <begin position="153"/>
        <end position="179"/>
    </location>
</feature>
<accession>A0AAE3D158</accession>
<dbReference type="Pfam" id="PF01810">
    <property type="entry name" value="LysE"/>
    <property type="match status" value="1"/>
</dbReference>
<dbReference type="GO" id="GO:0015171">
    <property type="term" value="F:amino acid transmembrane transporter activity"/>
    <property type="evidence" value="ECO:0007669"/>
    <property type="project" value="TreeGrafter"/>
</dbReference>
<evidence type="ECO:0000256" key="5">
    <source>
        <dbReference type="ARBA" id="ARBA00023136"/>
    </source>
</evidence>
<dbReference type="GO" id="GO:0005886">
    <property type="term" value="C:plasma membrane"/>
    <property type="evidence" value="ECO:0007669"/>
    <property type="project" value="UniProtKB-SubCell"/>
</dbReference>
<dbReference type="EMBL" id="JAICBX010000002">
    <property type="protein sequence ID" value="MBW8638514.1"/>
    <property type="molecule type" value="Genomic_DNA"/>
</dbReference>
<dbReference type="PANTHER" id="PTHR30086">
    <property type="entry name" value="ARGININE EXPORTER PROTEIN ARGO"/>
    <property type="match status" value="1"/>
</dbReference>
<dbReference type="InterPro" id="IPR001123">
    <property type="entry name" value="LeuE-type"/>
</dbReference>
<keyword evidence="2" id="KW-1003">Cell membrane</keyword>
<reference evidence="7" key="1">
    <citation type="submission" date="2021-08" db="EMBL/GenBank/DDBJ databases">
        <title>Hoeflea bacterium WL0058 sp. nov., isolated from the sediment.</title>
        <authorList>
            <person name="Wang L."/>
            <person name="Zhang D."/>
        </authorList>
    </citation>
    <scope>NUCLEOTIDE SEQUENCE</scope>
    <source>
        <strain evidence="7">WL0058</strain>
    </source>
</reference>
<evidence type="ECO:0000313" key="8">
    <source>
        <dbReference type="Proteomes" id="UP001196509"/>
    </source>
</evidence>
<evidence type="ECO:0000256" key="3">
    <source>
        <dbReference type="ARBA" id="ARBA00022692"/>
    </source>
</evidence>
<dbReference type="Proteomes" id="UP001196509">
    <property type="component" value="Unassembled WGS sequence"/>
</dbReference>
<dbReference type="PIRSF" id="PIRSF006324">
    <property type="entry name" value="LeuE"/>
    <property type="match status" value="1"/>
</dbReference>
<feature type="transmembrane region" description="Helical" evidence="6">
    <location>
        <begin position="12"/>
        <end position="32"/>
    </location>
</feature>
<proteinExistence type="predicted"/>
<dbReference type="RefSeq" id="WP_220229129.1">
    <property type="nucleotide sequence ID" value="NZ_JAICBX010000002.1"/>
</dbReference>
<sequence length="213" mass="23038">MPFVPDIPVLLAFALASVILAITPGPDMTLFLGRALSDGRAAGIACIAGTLAGVCVHTLLVALGISALVVASPTAFLLLKTGGAAYLFWLAVQAIRYGSTFRTEAGDPKERTFFQHWLHGLTVNLLNPKIIIFFMTFLPQFVSAGDPHITGKLIFLGLMFNVISLPIVVTMVLVADRLAAWMKSSRRITRMIDYVFAGVFSLFAVRILLTEGR</sequence>
<feature type="transmembrane region" description="Helical" evidence="6">
    <location>
        <begin position="191"/>
        <end position="209"/>
    </location>
</feature>
<name>A0AAE3D158_9HYPH</name>
<dbReference type="AlphaFoldDB" id="A0AAE3D158"/>
<evidence type="ECO:0000256" key="1">
    <source>
        <dbReference type="ARBA" id="ARBA00004651"/>
    </source>
</evidence>
<keyword evidence="4 6" id="KW-1133">Transmembrane helix</keyword>
<evidence type="ECO:0000256" key="6">
    <source>
        <dbReference type="SAM" id="Phobius"/>
    </source>
</evidence>
<evidence type="ECO:0000313" key="7">
    <source>
        <dbReference type="EMBL" id="MBW8638514.1"/>
    </source>
</evidence>
<protein>
    <submittedName>
        <fullName evidence="7">LysE family translocator</fullName>
    </submittedName>
</protein>
<comment type="caution">
    <text evidence="7">The sequence shown here is derived from an EMBL/GenBank/DDBJ whole genome shotgun (WGS) entry which is preliminary data.</text>
</comment>
<evidence type="ECO:0000256" key="4">
    <source>
        <dbReference type="ARBA" id="ARBA00022989"/>
    </source>
</evidence>
<comment type="subcellular location">
    <subcellularLocation>
        <location evidence="1">Cell membrane</location>
        <topology evidence="1">Multi-pass membrane protein</topology>
    </subcellularLocation>
</comment>
<keyword evidence="3 6" id="KW-0812">Transmembrane</keyword>
<feature type="transmembrane region" description="Helical" evidence="6">
    <location>
        <begin position="75"/>
        <end position="95"/>
    </location>
</feature>
<dbReference type="PANTHER" id="PTHR30086:SF20">
    <property type="entry name" value="ARGININE EXPORTER PROTEIN ARGO-RELATED"/>
    <property type="match status" value="1"/>
</dbReference>
<feature type="transmembrane region" description="Helical" evidence="6">
    <location>
        <begin position="116"/>
        <end position="141"/>
    </location>
</feature>
<gene>
    <name evidence="7" type="ORF">K1W69_15060</name>
</gene>
<evidence type="ECO:0000256" key="2">
    <source>
        <dbReference type="ARBA" id="ARBA00022475"/>
    </source>
</evidence>
<keyword evidence="5 6" id="KW-0472">Membrane</keyword>
<feature type="transmembrane region" description="Helical" evidence="6">
    <location>
        <begin position="44"/>
        <end position="69"/>
    </location>
</feature>
<keyword evidence="8" id="KW-1185">Reference proteome</keyword>